<evidence type="ECO:0000259" key="8">
    <source>
        <dbReference type="PROSITE" id="PS51999"/>
    </source>
</evidence>
<reference evidence="9 11" key="1">
    <citation type="submission" date="2024-02" db="EMBL/GenBank/DDBJ databases">
        <authorList>
            <person name="Chen Y."/>
            <person name="Shah S."/>
            <person name="Dougan E. K."/>
            <person name="Thang M."/>
            <person name="Chan C."/>
        </authorList>
    </citation>
    <scope>NUCLEOTIDE SEQUENCE [LARGE SCALE GENOMIC DNA]</scope>
</reference>
<feature type="domain" description="CCHC-type" evidence="7">
    <location>
        <begin position="586"/>
        <end position="600"/>
    </location>
</feature>
<dbReference type="InterPro" id="IPR021109">
    <property type="entry name" value="Peptidase_aspartic_dom_sf"/>
</dbReference>
<dbReference type="EMBL" id="CAXAMM010042940">
    <property type="protein sequence ID" value="CAK9107635.1"/>
    <property type="molecule type" value="Genomic_DNA"/>
</dbReference>
<dbReference type="PROSITE" id="PS51999">
    <property type="entry name" value="ZF_GRF"/>
    <property type="match status" value="1"/>
</dbReference>
<evidence type="ECO:0000313" key="9">
    <source>
        <dbReference type="EMBL" id="CAK9107635.1"/>
    </source>
</evidence>
<keyword evidence="2 4" id="KW-0863">Zinc-finger</keyword>
<dbReference type="InterPro" id="IPR010666">
    <property type="entry name" value="Znf_GRF"/>
</dbReference>
<evidence type="ECO:0000256" key="4">
    <source>
        <dbReference type="PROSITE-ProRule" id="PRU00047"/>
    </source>
</evidence>
<dbReference type="EMBL" id="CAXAMM010042951">
    <property type="protein sequence ID" value="CAK9107692.1"/>
    <property type="molecule type" value="Genomic_DNA"/>
</dbReference>
<dbReference type="Proteomes" id="UP001642464">
    <property type="component" value="Unassembled WGS sequence"/>
</dbReference>
<feature type="domain" description="GRF-type" evidence="8">
    <location>
        <begin position="1059"/>
        <end position="1098"/>
    </location>
</feature>
<evidence type="ECO:0000256" key="3">
    <source>
        <dbReference type="ARBA" id="ARBA00022833"/>
    </source>
</evidence>
<evidence type="ECO:0000256" key="6">
    <source>
        <dbReference type="SAM" id="MobiDB-lite"/>
    </source>
</evidence>
<dbReference type="InterPro" id="IPR001878">
    <property type="entry name" value="Znf_CCHC"/>
</dbReference>
<comment type="caution">
    <text evidence="9">The sequence shown here is derived from an EMBL/GenBank/DDBJ whole genome shotgun (WGS) entry which is preliminary data.</text>
</comment>
<dbReference type="PROSITE" id="PS50158">
    <property type="entry name" value="ZF_CCHC"/>
    <property type="match status" value="1"/>
</dbReference>
<feature type="region of interest" description="Disordered" evidence="6">
    <location>
        <begin position="544"/>
        <end position="568"/>
    </location>
</feature>
<feature type="region of interest" description="Disordered" evidence="6">
    <location>
        <begin position="1000"/>
        <end position="1047"/>
    </location>
</feature>
<evidence type="ECO:0000256" key="5">
    <source>
        <dbReference type="SAM" id="Coils"/>
    </source>
</evidence>
<evidence type="ECO:0000256" key="2">
    <source>
        <dbReference type="ARBA" id="ARBA00022771"/>
    </source>
</evidence>
<dbReference type="SMART" id="SM00343">
    <property type="entry name" value="ZnF_C2HC"/>
    <property type="match status" value="1"/>
</dbReference>
<gene>
    <name evidence="9" type="ORF">SCF082_LOCUS50101</name>
    <name evidence="10" type="ORF">SCF082_LOCUS50131</name>
</gene>
<keyword evidence="5" id="KW-0175">Coiled coil</keyword>
<evidence type="ECO:0000313" key="11">
    <source>
        <dbReference type="Proteomes" id="UP001642464"/>
    </source>
</evidence>
<proteinExistence type="predicted"/>
<dbReference type="Gene3D" id="4.10.60.10">
    <property type="entry name" value="Zinc finger, CCHC-type"/>
    <property type="match status" value="1"/>
</dbReference>
<dbReference type="InterPro" id="IPR036875">
    <property type="entry name" value="Znf_CCHC_sf"/>
</dbReference>
<dbReference type="Pfam" id="PF06839">
    <property type="entry name" value="Zn_ribbon_GRF"/>
    <property type="match status" value="1"/>
</dbReference>
<evidence type="ECO:0000259" key="7">
    <source>
        <dbReference type="PROSITE" id="PS50158"/>
    </source>
</evidence>
<evidence type="ECO:0000256" key="1">
    <source>
        <dbReference type="ARBA" id="ARBA00022723"/>
    </source>
</evidence>
<feature type="compositionally biased region" description="Gly residues" evidence="6">
    <location>
        <begin position="548"/>
        <end position="557"/>
    </location>
</feature>
<protein>
    <submittedName>
        <fullName evidence="9">Copia protein</fullName>
    </submittedName>
</protein>
<accession>A0ABP0S5L2</accession>
<feature type="compositionally biased region" description="Pro residues" evidence="6">
    <location>
        <begin position="1021"/>
        <end position="1042"/>
    </location>
</feature>
<feature type="coiled-coil region" evidence="5">
    <location>
        <begin position="1099"/>
        <end position="1128"/>
    </location>
</feature>
<organism evidence="9 11">
    <name type="scientific">Durusdinium trenchii</name>
    <dbReference type="NCBI Taxonomy" id="1381693"/>
    <lineage>
        <taxon>Eukaryota</taxon>
        <taxon>Sar</taxon>
        <taxon>Alveolata</taxon>
        <taxon>Dinophyceae</taxon>
        <taxon>Suessiales</taxon>
        <taxon>Symbiodiniaceae</taxon>
        <taxon>Durusdinium</taxon>
    </lineage>
</organism>
<name>A0ABP0S5L2_9DINO</name>
<keyword evidence="1" id="KW-0479">Metal-binding</keyword>
<dbReference type="Gene3D" id="2.40.70.10">
    <property type="entry name" value="Acid Proteases"/>
    <property type="match status" value="1"/>
</dbReference>
<evidence type="ECO:0000313" key="10">
    <source>
        <dbReference type="EMBL" id="CAK9107692.1"/>
    </source>
</evidence>
<dbReference type="SUPFAM" id="SSF57756">
    <property type="entry name" value="Retrovirus zinc finger-like domains"/>
    <property type="match status" value="1"/>
</dbReference>
<dbReference type="Pfam" id="PF00098">
    <property type="entry name" value="zf-CCHC"/>
    <property type="match status" value="1"/>
</dbReference>
<keyword evidence="11" id="KW-1185">Reference proteome</keyword>
<keyword evidence="3" id="KW-0862">Zinc</keyword>
<sequence length="1161" mass="128679">MEDSLAKDVLRLDERGVNQLDRYGQQLLYLGFCLSQEKGNYLASLKNQLRDRKTEIKNPSAWLYSSVKEAVEQASVEAGYQDYTVPGVYAQQATAVAESDVQTTAAGSQAAGAGVAAAGYPYGRYTFQLKLAEDWGRHCPEDFFDVMVQAWDIWTELHGPDGDQEPQPIEVEEPELDEEAEILTDAGIIERVQVYFFRMYKVVHNTMLGGTQRFRNPNAWMVDHFTRNLYNFAQVAGLPSIERSRGAHFVLIDDGRAFSGCVDTWIGFISKRRAGDVVATETTGAAQVSNGAAGASGAEAPMWRDRDPPPNFDGDVEGFNQYVRDLKLWRHDTDVPERKHGVKVLRGLSGQAKAICNELSVEELTSTGSVDLILAKLREHYSPHLETTMPKAFEKAVYGEPRKPKESICDFVIRQDAAFRELHEEGVQLSDEVKGYILYRQSNLTQVQEDQITTWTQGKFARSDVVKALRKLEKIQKEKPGSRYMTVEDETFMTEPIEGGSDDSGDYVYLGEDDLNHIYEEEEIQEALATYQQVRKAIQEQKNNRGYYGPGVSGKGLGKSSKGKTSIKFSSKGTKVHVDLLKLRTKCARCGQVGHWAKECINEPDARAKNRAAASSTGTSSPKAGFFEVGEHTTMNVNDTYQVTLGQFIKKGQNRSSFVGLTTSSHVGIIDTAAQGGLIGRRALDRLGEELRKHRLKVQWSTKQAQARGIGGEARVVGVVEIPVGIAGVNGLIEATVVEEDVPFLLSIKFLQQVKATISLSEQELHLGAFGRSTKLQEMPTGHVAVDGSTVRSCGTAPSLTFGSEASPMDLFNRMVKIEQMASRSNAASSASPHSPERATAHWRTVMEKVAEVMELARAQARVKGWQEDGFELGSRVPSSAVSAPPASAYSSPPATTVMPTSKEMAYAEMIKQGNYLGLRKCKNPPSTSVEMCSHHPTFLVGAGNQTQREVWCKQCHARWLVDPQAMKQVQSKTPVVQVGNTTIQMHPGLPAPTCSIRAPIMPQQDMNPPRTPPRKQASPPVTPVRTPWPPMSSLESPPPPSSLAATPVKITPHNAVTCKCGEMATQLQVKKSGPTQGRLFWKCARRVCDFFEGDPEETKRLQEELMKREEERKAQEFEQVIEKEKNEVINQTMAMAEQRHQALMLDQHVRHEMEKETLQN</sequence>
<feature type="compositionally biased region" description="Low complexity" evidence="6">
    <location>
        <begin position="558"/>
        <end position="568"/>
    </location>
</feature>